<gene>
    <name evidence="1" type="ORF">P691DRAFT_652774</name>
</gene>
<evidence type="ECO:0000313" key="2">
    <source>
        <dbReference type="Proteomes" id="UP000807342"/>
    </source>
</evidence>
<keyword evidence="2" id="KW-1185">Reference proteome</keyword>
<organism evidence="1 2">
    <name type="scientific">Macrolepiota fuliginosa MF-IS2</name>
    <dbReference type="NCBI Taxonomy" id="1400762"/>
    <lineage>
        <taxon>Eukaryota</taxon>
        <taxon>Fungi</taxon>
        <taxon>Dikarya</taxon>
        <taxon>Basidiomycota</taxon>
        <taxon>Agaricomycotina</taxon>
        <taxon>Agaricomycetes</taxon>
        <taxon>Agaricomycetidae</taxon>
        <taxon>Agaricales</taxon>
        <taxon>Agaricineae</taxon>
        <taxon>Agaricaceae</taxon>
        <taxon>Macrolepiota</taxon>
    </lineage>
</organism>
<feature type="non-terminal residue" evidence="1">
    <location>
        <position position="1"/>
    </location>
</feature>
<sequence>FAGVRNFAMKLKLAIIQAHDNVIAAHIKQIRNMNGHCQWALFTNGDYVYISTQNMMLPKGLSRKLAPKYIGPYMV</sequence>
<proteinExistence type="predicted"/>
<accession>A0A9P5WZM2</accession>
<feature type="non-terminal residue" evidence="1">
    <location>
        <position position="75"/>
    </location>
</feature>
<dbReference type="OrthoDB" id="3227343at2759"/>
<dbReference type="AlphaFoldDB" id="A0A9P5WZM2"/>
<name>A0A9P5WZM2_9AGAR</name>
<comment type="caution">
    <text evidence="1">The sequence shown here is derived from an EMBL/GenBank/DDBJ whole genome shotgun (WGS) entry which is preliminary data.</text>
</comment>
<dbReference type="Proteomes" id="UP000807342">
    <property type="component" value="Unassembled WGS sequence"/>
</dbReference>
<protein>
    <submittedName>
        <fullName evidence="1">Uncharacterized protein</fullName>
    </submittedName>
</protein>
<dbReference type="EMBL" id="MU151778">
    <property type="protein sequence ID" value="KAF9441808.1"/>
    <property type="molecule type" value="Genomic_DNA"/>
</dbReference>
<reference evidence="1" key="1">
    <citation type="submission" date="2020-11" db="EMBL/GenBank/DDBJ databases">
        <authorList>
            <consortium name="DOE Joint Genome Institute"/>
            <person name="Ahrendt S."/>
            <person name="Riley R."/>
            <person name="Andreopoulos W."/>
            <person name="Labutti K."/>
            <person name="Pangilinan J."/>
            <person name="Ruiz-Duenas F.J."/>
            <person name="Barrasa J.M."/>
            <person name="Sanchez-Garcia M."/>
            <person name="Camarero S."/>
            <person name="Miyauchi S."/>
            <person name="Serrano A."/>
            <person name="Linde D."/>
            <person name="Babiker R."/>
            <person name="Drula E."/>
            <person name="Ayuso-Fernandez I."/>
            <person name="Pacheco R."/>
            <person name="Padilla G."/>
            <person name="Ferreira P."/>
            <person name="Barriuso J."/>
            <person name="Kellner H."/>
            <person name="Castanera R."/>
            <person name="Alfaro M."/>
            <person name="Ramirez L."/>
            <person name="Pisabarro A.G."/>
            <person name="Kuo A."/>
            <person name="Tritt A."/>
            <person name="Lipzen A."/>
            <person name="He G."/>
            <person name="Yan M."/>
            <person name="Ng V."/>
            <person name="Cullen D."/>
            <person name="Martin F."/>
            <person name="Rosso M.-N."/>
            <person name="Henrissat B."/>
            <person name="Hibbett D."/>
            <person name="Martinez A.T."/>
            <person name="Grigoriev I.V."/>
        </authorList>
    </citation>
    <scope>NUCLEOTIDE SEQUENCE</scope>
    <source>
        <strain evidence="1">MF-IS2</strain>
    </source>
</reference>
<evidence type="ECO:0000313" key="1">
    <source>
        <dbReference type="EMBL" id="KAF9441808.1"/>
    </source>
</evidence>